<sequence>MGGSDKKGFLTSLTCRTNWTGLSYRRKTKNIKSELEGFLVKKGCKEGGVSL</sequence>
<protein>
    <submittedName>
        <fullName evidence="1">Uncharacterized protein</fullName>
    </submittedName>
</protein>
<evidence type="ECO:0000313" key="2">
    <source>
        <dbReference type="Proteomes" id="UP000005391"/>
    </source>
</evidence>
<dbReference type="HOGENOM" id="CLU_3176814_0_0_10"/>
<proteinExistence type="predicted"/>
<dbReference type="EMBL" id="AEOH01000034">
    <property type="protein sequence ID" value="EFS97496.1"/>
    <property type="molecule type" value="Genomic_DNA"/>
</dbReference>
<dbReference type="Proteomes" id="UP000005391">
    <property type="component" value="Unassembled WGS sequence"/>
</dbReference>
<reference evidence="1 2" key="1">
    <citation type="submission" date="2010-10" db="EMBL/GenBank/DDBJ databases">
        <authorList>
            <person name="Muzny D."/>
            <person name="Qin X."/>
            <person name="Deng J."/>
            <person name="Jiang H."/>
            <person name="Liu Y."/>
            <person name="Qu J."/>
            <person name="Song X.-Z."/>
            <person name="Zhang L."/>
            <person name="Thornton R."/>
            <person name="Coyle M."/>
            <person name="Francisco L."/>
            <person name="Jackson L."/>
            <person name="Javaid M."/>
            <person name="Korchina V."/>
            <person name="Kovar C."/>
            <person name="Mata R."/>
            <person name="Mathew T."/>
            <person name="Ngo R."/>
            <person name="Nguyen L."/>
            <person name="Nguyen N."/>
            <person name="Okwuonu G."/>
            <person name="Ongeri F."/>
            <person name="Pham C."/>
            <person name="Simmons D."/>
            <person name="Wilczek-Boney K."/>
            <person name="Hale W."/>
            <person name="Jakkamsetti A."/>
            <person name="Pham P."/>
            <person name="Ruth R."/>
            <person name="San Lucas F."/>
            <person name="Warren J."/>
            <person name="Zhang J."/>
            <person name="Zhao Z."/>
            <person name="Zhou C."/>
            <person name="Zhu D."/>
            <person name="Lee S."/>
            <person name="Bess C."/>
            <person name="Blankenburg K."/>
            <person name="Forbes L."/>
            <person name="Fu Q."/>
            <person name="Gubbala S."/>
            <person name="Hirani K."/>
            <person name="Jayaseelan J.C."/>
            <person name="Lara F."/>
            <person name="Munidasa M."/>
            <person name="Palculict T."/>
            <person name="Patil S."/>
            <person name="Pu L.-L."/>
            <person name="Saada N."/>
            <person name="Tang L."/>
            <person name="Weissenberger G."/>
            <person name="Zhu Y."/>
            <person name="Hemphill L."/>
            <person name="Shang Y."/>
            <person name="Youmans B."/>
            <person name="Ayvaz T."/>
            <person name="Ross M."/>
            <person name="Santibanez J."/>
            <person name="Aqrawi P."/>
            <person name="Gross S."/>
            <person name="Joshi V."/>
            <person name="Fowler G."/>
            <person name="Nazareth L."/>
            <person name="Reid J."/>
            <person name="Worley K."/>
            <person name="Petrosino J."/>
            <person name="Highlander S."/>
            <person name="Gibbs R."/>
        </authorList>
    </citation>
    <scope>NUCLEOTIDE SEQUENCE [LARGE SCALE GENOMIC DNA]</scope>
    <source>
        <strain evidence="1 2">F0287</strain>
    </source>
</reference>
<dbReference type="RefSeq" id="WP_002673486.1">
    <property type="nucleotide sequence ID" value="NZ_GL573160.1"/>
</dbReference>
<accession>E4MS87</accession>
<dbReference type="AlphaFoldDB" id="E4MS87"/>
<comment type="caution">
    <text evidence="1">The sequence shown here is derived from an EMBL/GenBank/DDBJ whole genome shotgun (WGS) entry which is preliminary data.</text>
</comment>
<organism evidence="1 2">
    <name type="scientific">Capnocytophaga ochracea F0287</name>
    <dbReference type="NCBI Taxonomy" id="873517"/>
    <lineage>
        <taxon>Bacteria</taxon>
        <taxon>Pseudomonadati</taxon>
        <taxon>Bacteroidota</taxon>
        <taxon>Flavobacteriia</taxon>
        <taxon>Flavobacteriales</taxon>
        <taxon>Flavobacteriaceae</taxon>
        <taxon>Capnocytophaga</taxon>
    </lineage>
</organism>
<gene>
    <name evidence="1" type="ORF">HMPREF1977_1247</name>
</gene>
<name>E4MS87_CAPOC</name>
<evidence type="ECO:0000313" key="1">
    <source>
        <dbReference type="EMBL" id="EFS97496.1"/>
    </source>
</evidence>